<accession>A0A6M7UGE9</accession>
<reference evidence="1 2" key="1">
    <citation type="submission" date="2018-10" db="EMBL/GenBank/DDBJ databases">
        <authorList>
            <person name="Perry B.J."/>
            <person name="Sullivan J.T."/>
            <person name="Murphy R.J.T."/>
            <person name="Ramsay J.P."/>
            <person name="Ronson C.W."/>
        </authorList>
    </citation>
    <scope>NUCLEOTIDE SEQUENCE [LARGE SCALE GENOMIC DNA]</scope>
    <source>
        <strain evidence="1 2">NZP2014</strain>
    </source>
</reference>
<proteinExistence type="predicted"/>
<keyword evidence="2" id="KW-1185">Reference proteome</keyword>
<evidence type="ECO:0000313" key="1">
    <source>
        <dbReference type="EMBL" id="QKC76334.1"/>
    </source>
</evidence>
<organism evidence="1 2">
    <name type="scientific">Mesorhizobium erdmanii</name>
    <dbReference type="NCBI Taxonomy" id="1777866"/>
    <lineage>
        <taxon>Bacteria</taxon>
        <taxon>Pseudomonadati</taxon>
        <taxon>Pseudomonadota</taxon>
        <taxon>Alphaproteobacteria</taxon>
        <taxon>Hyphomicrobiales</taxon>
        <taxon>Phyllobacteriaceae</taxon>
        <taxon>Mesorhizobium</taxon>
    </lineage>
</organism>
<dbReference type="Proteomes" id="UP000503339">
    <property type="component" value="Chromosome"/>
</dbReference>
<dbReference type="AlphaFoldDB" id="A0A6M7UGE9"/>
<sequence>MDACVRGFRGVERFALHSFEILLEPTGTYSIFDTSTELPTIVQDKILIGLSRHEVPLALIAVMEAHGELWALPSLSSLSNCQTNNRDRTCQDDLQA</sequence>
<dbReference type="KEGG" id="merd:EB233_12995"/>
<gene>
    <name evidence="1" type="ORF">EB233_12995</name>
</gene>
<protein>
    <submittedName>
        <fullName evidence="1">Uncharacterized protein</fullName>
    </submittedName>
</protein>
<evidence type="ECO:0000313" key="2">
    <source>
        <dbReference type="Proteomes" id="UP000503339"/>
    </source>
</evidence>
<name>A0A6M7UGE9_9HYPH</name>
<dbReference type="EMBL" id="CP033361">
    <property type="protein sequence ID" value="QKC76334.1"/>
    <property type="molecule type" value="Genomic_DNA"/>
</dbReference>